<accession>G7I518</accession>
<evidence type="ECO:0000313" key="3">
    <source>
        <dbReference type="EMBL" id="RHN81481.1"/>
    </source>
</evidence>
<dbReference type="AlphaFoldDB" id="G7I518"/>
<name>G7I518_MEDTR</name>
<evidence type="ECO:0000313" key="4">
    <source>
        <dbReference type="EnsemblPlants" id="AES62131"/>
    </source>
</evidence>
<keyword evidence="1 2" id="KW-0812">Transmembrane</keyword>
<keyword evidence="5" id="KW-1185">Reference proteome</keyword>
<organism evidence="2 5">
    <name type="scientific">Medicago truncatula</name>
    <name type="common">Barrel medic</name>
    <name type="synonym">Medicago tribuloides</name>
    <dbReference type="NCBI Taxonomy" id="3880"/>
    <lineage>
        <taxon>Eukaryota</taxon>
        <taxon>Viridiplantae</taxon>
        <taxon>Streptophyta</taxon>
        <taxon>Embryophyta</taxon>
        <taxon>Tracheophyta</taxon>
        <taxon>Spermatophyta</taxon>
        <taxon>Magnoliopsida</taxon>
        <taxon>eudicotyledons</taxon>
        <taxon>Gunneridae</taxon>
        <taxon>Pentapetalae</taxon>
        <taxon>rosids</taxon>
        <taxon>fabids</taxon>
        <taxon>Fabales</taxon>
        <taxon>Fabaceae</taxon>
        <taxon>Papilionoideae</taxon>
        <taxon>50 kb inversion clade</taxon>
        <taxon>NPAAA clade</taxon>
        <taxon>Hologalegina</taxon>
        <taxon>IRL clade</taxon>
        <taxon>Trifolieae</taxon>
        <taxon>Medicago</taxon>
    </lineage>
</organism>
<feature type="transmembrane region" description="Helical" evidence="1">
    <location>
        <begin position="43"/>
        <end position="61"/>
    </location>
</feature>
<keyword evidence="1" id="KW-1133">Transmembrane helix</keyword>
<dbReference type="EMBL" id="PSQE01000001">
    <property type="protein sequence ID" value="RHN81481.1"/>
    <property type="molecule type" value="Genomic_DNA"/>
</dbReference>
<gene>
    <name evidence="2" type="ordered locus">MTR_1g094820</name>
    <name evidence="3" type="ORF">MtrunA17_Chr1g0199591</name>
</gene>
<dbReference type="HOGENOM" id="CLU_2658159_0_0_1"/>
<dbReference type="PaxDb" id="3880-AES62131"/>
<reference evidence="2 5" key="2">
    <citation type="journal article" date="2014" name="BMC Genomics">
        <title>An improved genome release (version Mt4.0) for the model legume Medicago truncatula.</title>
        <authorList>
            <person name="Tang H."/>
            <person name="Krishnakumar V."/>
            <person name="Bidwell S."/>
            <person name="Rosen B."/>
            <person name="Chan A."/>
            <person name="Zhou S."/>
            <person name="Gentzbittel L."/>
            <person name="Childs K.L."/>
            <person name="Yandell M."/>
            <person name="Gundlach H."/>
            <person name="Mayer K.F."/>
            <person name="Schwartz D.C."/>
            <person name="Town C.D."/>
        </authorList>
    </citation>
    <scope>GENOME REANNOTATION</scope>
    <source>
        <strain evidence="4 5">cv. Jemalong A17</strain>
    </source>
</reference>
<reference evidence="2 5" key="1">
    <citation type="journal article" date="2011" name="Nature">
        <title>The Medicago genome provides insight into the evolution of rhizobial symbioses.</title>
        <authorList>
            <person name="Young N.D."/>
            <person name="Debelle F."/>
            <person name="Oldroyd G.E."/>
            <person name="Geurts R."/>
            <person name="Cannon S.B."/>
            <person name="Udvardi M.K."/>
            <person name="Benedito V.A."/>
            <person name="Mayer K.F."/>
            <person name="Gouzy J."/>
            <person name="Schoof H."/>
            <person name="Van de Peer Y."/>
            <person name="Proost S."/>
            <person name="Cook D.R."/>
            <person name="Meyers B.C."/>
            <person name="Spannagl M."/>
            <person name="Cheung F."/>
            <person name="De Mita S."/>
            <person name="Krishnakumar V."/>
            <person name="Gundlach H."/>
            <person name="Zhou S."/>
            <person name="Mudge J."/>
            <person name="Bharti A.K."/>
            <person name="Murray J.D."/>
            <person name="Naoumkina M.A."/>
            <person name="Rosen B."/>
            <person name="Silverstein K.A."/>
            <person name="Tang H."/>
            <person name="Rombauts S."/>
            <person name="Zhao P.X."/>
            <person name="Zhou P."/>
            <person name="Barbe V."/>
            <person name="Bardou P."/>
            <person name="Bechner M."/>
            <person name="Bellec A."/>
            <person name="Berger A."/>
            <person name="Berges H."/>
            <person name="Bidwell S."/>
            <person name="Bisseling T."/>
            <person name="Choisne N."/>
            <person name="Couloux A."/>
            <person name="Denny R."/>
            <person name="Deshpande S."/>
            <person name="Dai X."/>
            <person name="Doyle J.J."/>
            <person name="Dudez A.M."/>
            <person name="Farmer A.D."/>
            <person name="Fouteau S."/>
            <person name="Franken C."/>
            <person name="Gibelin C."/>
            <person name="Gish J."/>
            <person name="Goldstein S."/>
            <person name="Gonzalez A.J."/>
            <person name="Green P.J."/>
            <person name="Hallab A."/>
            <person name="Hartog M."/>
            <person name="Hua A."/>
            <person name="Humphray S.J."/>
            <person name="Jeong D.H."/>
            <person name="Jing Y."/>
            <person name="Jocker A."/>
            <person name="Kenton S.M."/>
            <person name="Kim D.J."/>
            <person name="Klee K."/>
            <person name="Lai H."/>
            <person name="Lang C."/>
            <person name="Lin S."/>
            <person name="Macmil S.L."/>
            <person name="Magdelenat G."/>
            <person name="Matthews L."/>
            <person name="McCorrison J."/>
            <person name="Monaghan E.L."/>
            <person name="Mun J.H."/>
            <person name="Najar F.Z."/>
            <person name="Nicholson C."/>
            <person name="Noirot C."/>
            <person name="O'Bleness M."/>
            <person name="Paule C.R."/>
            <person name="Poulain J."/>
            <person name="Prion F."/>
            <person name="Qin B."/>
            <person name="Qu C."/>
            <person name="Retzel E.F."/>
            <person name="Riddle C."/>
            <person name="Sallet E."/>
            <person name="Samain S."/>
            <person name="Samson N."/>
            <person name="Sanders I."/>
            <person name="Saurat O."/>
            <person name="Scarpelli C."/>
            <person name="Schiex T."/>
            <person name="Segurens B."/>
            <person name="Severin A.J."/>
            <person name="Sherrier D.J."/>
            <person name="Shi R."/>
            <person name="Sims S."/>
            <person name="Singer S.R."/>
            <person name="Sinharoy S."/>
            <person name="Sterck L."/>
            <person name="Viollet A."/>
            <person name="Wang B.B."/>
            <person name="Wang K."/>
            <person name="Wang M."/>
            <person name="Wang X."/>
            <person name="Warfsmann J."/>
            <person name="Weissenbach J."/>
            <person name="White D.D."/>
            <person name="White J.D."/>
            <person name="Wiley G.B."/>
            <person name="Wincker P."/>
            <person name="Xing Y."/>
            <person name="Yang L."/>
            <person name="Yao Z."/>
            <person name="Ying F."/>
            <person name="Zhai J."/>
            <person name="Zhou L."/>
            <person name="Zuber A."/>
            <person name="Denarie J."/>
            <person name="Dixon R.A."/>
            <person name="May G.D."/>
            <person name="Schwartz D.C."/>
            <person name="Rogers J."/>
            <person name="Quetier F."/>
            <person name="Town C.D."/>
            <person name="Roe B.A."/>
        </authorList>
    </citation>
    <scope>NUCLEOTIDE SEQUENCE [LARGE SCALE GENOMIC DNA]</scope>
    <source>
        <strain evidence="2">A17</strain>
        <strain evidence="4 5">cv. Jemalong A17</strain>
    </source>
</reference>
<dbReference type="EnsemblPlants" id="AES62131">
    <property type="protein sequence ID" value="AES62131"/>
    <property type="gene ID" value="MTR_1g094820"/>
</dbReference>
<evidence type="ECO:0000313" key="5">
    <source>
        <dbReference type="Proteomes" id="UP000002051"/>
    </source>
</evidence>
<dbReference type="Gramene" id="rna5530">
    <property type="protein sequence ID" value="RHN81481.1"/>
    <property type="gene ID" value="gene5530"/>
</dbReference>
<sequence>MIHKRIGKEKHKLETENNNACVEQMVKRLGFQGMINSVWVNKLLLLVFYESVMFMVMMAACEQRGWKQMLLYGGDG</sequence>
<proteinExistence type="predicted"/>
<evidence type="ECO:0000256" key="1">
    <source>
        <dbReference type="SAM" id="Phobius"/>
    </source>
</evidence>
<dbReference type="Proteomes" id="UP000265566">
    <property type="component" value="Chromosome 1"/>
</dbReference>
<reference evidence="3" key="4">
    <citation type="journal article" date="2018" name="Nat. Plants">
        <title>Whole-genome landscape of Medicago truncatula symbiotic genes.</title>
        <authorList>
            <person name="Pecrix Y."/>
            <person name="Gamas P."/>
            <person name="Carrere S."/>
        </authorList>
    </citation>
    <scope>NUCLEOTIDE SEQUENCE</scope>
    <source>
        <tissue evidence="3">Leaves</tissue>
    </source>
</reference>
<evidence type="ECO:0000313" key="2">
    <source>
        <dbReference type="EMBL" id="AES62131.1"/>
    </source>
</evidence>
<keyword evidence="1" id="KW-0472">Membrane</keyword>
<dbReference type="EMBL" id="CM001217">
    <property type="protein sequence ID" value="AES62131.1"/>
    <property type="molecule type" value="Genomic_DNA"/>
</dbReference>
<reference evidence="4" key="3">
    <citation type="submission" date="2015-04" db="UniProtKB">
        <authorList>
            <consortium name="EnsemblPlants"/>
        </authorList>
    </citation>
    <scope>IDENTIFICATION</scope>
    <source>
        <strain evidence="4">cv. Jemalong A17</strain>
    </source>
</reference>
<protein>
    <submittedName>
        <fullName evidence="2">Transmembrane protein, putative</fullName>
    </submittedName>
</protein>
<dbReference type="Proteomes" id="UP000002051">
    <property type="component" value="Unassembled WGS sequence"/>
</dbReference>